<dbReference type="Proteomes" id="UP001175000">
    <property type="component" value="Unassembled WGS sequence"/>
</dbReference>
<organism evidence="6 7">
    <name type="scientific">Immersiella caudata</name>
    <dbReference type="NCBI Taxonomy" id="314043"/>
    <lineage>
        <taxon>Eukaryota</taxon>
        <taxon>Fungi</taxon>
        <taxon>Dikarya</taxon>
        <taxon>Ascomycota</taxon>
        <taxon>Pezizomycotina</taxon>
        <taxon>Sordariomycetes</taxon>
        <taxon>Sordariomycetidae</taxon>
        <taxon>Sordariales</taxon>
        <taxon>Lasiosphaeriaceae</taxon>
        <taxon>Immersiella</taxon>
    </lineage>
</organism>
<keyword evidence="2" id="KW-0560">Oxidoreductase</keyword>
<comment type="similarity">
    <text evidence="1">Belongs to the Gfo/Idh/MocA family.</text>
</comment>
<protein>
    <submittedName>
        <fullName evidence="6">Oxidoreductase</fullName>
    </submittedName>
</protein>
<dbReference type="InterPro" id="IPR051317">
    <property type="entry name" value="Gfo/Idh/MocA_oxidoreduct"/>
</dbReference>
<dbReference type="Pfam" id="PF01408">
    <property type="entry name" value="GFO_IDH_MocA"/>
    <property type="match status" value="1"/>
</dbReference>
<feature type="region of interest" description="Disordered" evidence="3">
    <location>
        <begin position="370"/>
        <end position="396"/>
    </location>
</feature>
<evidence type="ECO:0000256" key="1">
    <source>
        <dbReference type="ARBA" id="ARBA00010928"/>
    </source>
</evidence>
<proteinExistence type="inferred from homology"/>
<dbReference type="AlphaFoldDB" id="A0AA39XES3"/>
<feature type="domain" description="Gfo/Idh/MocA-like oxidoreductase N-terminal" evidence="4">
    <location>
        <begin position="5"/>
        <end position="131"/>
    </location>
</feature>
<reference evidence="6" key="1">
    <citation type="submission" date="2023-06" db="EMBL/GenBank/DDBJ databases">
        <title>Genome-scale phylogeny and comparative genomics of the fungal order Sordariales.</title>
        <authorList>
            <consortium name="Lawrence Berkeley National Laboratory"/>
            <person name="Hensen N."/>
            <person name="Bonometti L."/>
            <person name="Westerberg I."/>
            <person name="Brannstrom I.O."/>
            <person name="Guillou S."/>
            <person name="Cros-Aarteil S."/>
            <person name="Calhoun S."/>
            <person name="Haridas S."/>
            <person name="Kuo A."/>
            <person name="Mondo S."/>
            <person name="Pangilinan J."/>
            <person name="Riley R."/>
            <person name="Labutti K."/>
            <person name="Andreopoulos B."/>
            <person name="Lipzen A."/>
            <person name="Chen C."/>
            <person name="Yanf M."/>
            <person name="Daum C."/>
            <person name="Ng V."/>
            <person name="Clum A."/>
            <person name="Steindorff A."/>
            <person name="Ohm R."/>
            <person name="Martin F."/>
            <person name="Silar P."/>
            <person name="Natvig D."/>
            <person name="Lalanne C."/>
            <person name="Gautier V."/>
            <person name="Ament-Velasquez S.L."/>
            <person name="Kruys A."/>
            <person name="Hutchinson M.I."/>
            <person name="Powell A.J."/>
            <person name="Barry K."/>
            <person name="Miller A.N."/>
            <person name="Grigoriev I.V."/>
            <person name="Debuchy R."/>
            <person name="Gladieux P."/>
            <person name="Thoren M.H."/>
            <person name="Johannesson H."/>
        </authorList>
    </citation>
    <scope>NUCLEOTIDE SEQUENCE</scope>
    <source>
        <strain evidence="6">CBS 606.72</strain>
    </source>
</reference>
<evidence type="ECO:0000256" key="3">
    <source>
        <dbReference type="SAM" id="MobiDB-lite"/>
    </source>
</evidence>
<feature type="domain" description="GFO/IDH/MocA-like oxidoreductase" evidence="5">
    <location>
        <begin position="141"/>
        <end position="264"/>
    </location>
</feature>
<dbReference type="Gene3D" id="3.30.360.10">
    <property type="entry name" value="Dihydrodipicolinate Reductase, domain 2"/>
    <property type="match status" value="1"/>
</dbReference>
<evidence type="ECO:0000259" key="5">
    <source>
        <dbReference type="Pfam" id="PF22725"/>
    </source>
</evidence>
<name>A0AA39XES3_9PEZI</name>
<dbReference type="GO" id="GO:0000166">
    <property type="term" value="F:nucleotide binding"/>
    <property type="evidence" value="ECO:0007669"/>
    <property type="project" value="InterPro"/>
</dbReference>
<evidence type="ECO:0000259" key="4">
    <source>
        <dbReference type="Pfam" id="PF01408"/>
    </source>
</evidence>
<evidence type="ECO:0000313" key="7">
    <source>
        <dbReference type="Proteomes" id="UP001175000"/>
    </source>
</evidence>
<dbReference type="Pfam" id="PF22725">
    <property type="entry name" value="GFO_IDH_MocA_C3"/>
    <property type="match status" value="1"/>
</dbReference>
<dbReference type="SUPFAM" id="SSF51735">
    <property type="entry name" value="NAD(P)-binding Rossmann-fold domains"/>
    <property type="match status" value="1"/>
</dbReference>
<dbReference type="PANTHER" id="PTHR43708">
    <property type="entry name" value="CONSERVED EXPRESSED OXIDOREDUCTASE (EUROFUNG)"/>
    <property type="match status" value="1"/>
</dbReference>
<dbReference type="InterPro" id="IPR000683">
    <property type="entry name" value="Gfo/Idh/MocA-like_OxRdtase_N"/>
</dbReference>
<evidence type="ECO:0000256" key="2">
    <source>
        <dbReference type="ARBA" id="ARBA00023002"/>
    </source>
</evidence>
<dbReference type="GO" id="GO:0016491">
    <property type="term" value="F:oxidoreductase activity"/>
    <property type="evidence" value="ECO:0007669"/>
    <property type="project" value="UniProtKB-KW"/>
</dbReference>
<dbReference type="InterPro" id="IPR055170">
    <property type="entry name" value="GFO_IDH_MocA-like_dom"/>
</dbReference>
<evidence type="ECO:0000313" key="6">
    <source>
        <dbReference type="EMBL" id="KAK0632626.1"/>
    </source>
</evidence>
<comment type="caution">
    <text evidence="6">The sequence shown here is derived from an EMBL/GenBank/DDBJ whole genome shotgun (WGS) entry which is preliminary data.</text>
</comment>
<keyword evidence="7" id="KW-1185">Reference proteome</keyword>
<accession>A0AA39XES3</accession>
<dbReference type="InterPro" id="IPR036291">
    <property type="entry name" value="NAD(P)-bd_dom_sf"/>
</dbReference>
<dbReference type="PANTHER" id="PTHR43708:SF5">
    <property type="entry name" value="CONSERVED EXPRESSED OXIDOREDUCTASE (EUROFUNG)-RELATED"/>
    <property type="match status" value="1"/>
</dbReference>
<dbReference type="Gene3D" id="3.40.50.720">
    <property type="entry name" value="NAD(P)-binding Rossmann-like Domain"/>
    <property type="match status" value="1"/>
</dbReference>
<sequence length="396" mass="44056">MTAPIKIGFVGYGFSTNCFHLPFILPNPELEVYAFLQRAAPPSDPSQPPGKPWGHCTVDFPEAKHYQTSGDFFADKDIELVIVCNHAHEEFVEKALRAGKHVIVEKPFVNTSAEADRLIALAKERGKILTVFQNRRLDSDFRTLEYLAKHNALGTVLEADIHFDFPSPGWVNGWGKEYSPGQGMAFGLGTHTIDQALTLFGRPASVTAFLRSNRGTESEIDDTYTIILQYAGEQKNLLVTIKTAIVTHMKDQLRFWARGTKGTYLKFGTCPQEAKAIAAPGQPASAPDYGLEEERIWGTLTTTNEFDSESQSYDEQSKLYIGKYPSLPGWYRGYYENIVAAIRGDAEVLVDPETARDGLRVIELARRSHNEGRTVPWSDQSSELALPSRPKASTGH</sequence>
<dbReference type="EMBL" id="JAULSU010000001">
    <property type="protein sequence ID" value="KAK0632626.1"/>
    <property type="molecule type" value="Genomic_DNA"/>
</dbReference>
<gene>
    <name evidence="6" type="ORF">B0T14DRAFT_533031</name>
</gene>